<organism evidence="2 3">
    <name type="scientific">Dactylonectria macrodidyma</name>
    <dbReference type="NCBI Taxonomy" id="307937"/>
    <lineage>
        <taxon>Eukaryota</taxon>
        <taxon>Fungi</taxon>
        <taxon>Dikarya</taxon>
        <taxon>Ascomycota</taxon>
        <taxon>Pezizomycotina</taxon>
        <taxon>Sordariomycetes</taxon>
        <taxon>Hypocreomycetidae</taxon>
        <taxon>Hypocreales</taxon>
        <taxon>Nectriaceae</taxon>
        <taxon>Dactylonectria</taxon>
    </lineage>
</organism>
<evidence type="ECO:0000313" key="3">
    <source>
        <dbReference type="Proteomes" id="UP000738349"/>
    </source>
</evidence>
<gene>
    <name evidence="2" type="ORF">EDB81DRAFT_230966</name>
</gene>
<reference evidence="2" key="1">
    <citation type="journal article" date="2021" name="Nat. Commun.">
        <title>Genetic determinants of endophytism in the Arabidopsis root mycobiome.</title>
        <authorList>
            <person name="Mesny F."/>
            <person name="Miyauchi S."/>
            <person name="Thiergart T."/>
            <person name="Pickel B."/>
            <person name="Atanasova L."/>
            <person name="Karlsson M."/>
            <person name="Huettel B."/>
            <person name="Barry K.W."/>
            <person name="Haridas S."/>
            <person name="Chen C."/>
            <person name="Bauer D."/>
            <person name="Andreopoulos W."/>
            <person name="Pangilinan J."/>
            <person name="LaButti K."/>
            <person name="Riley R."/>
            <person name="Lipzen A."/>
            <person name="Clum A."/>
            <person name="Drula E."/>
            <person name="Henrissat B."/>
            <person name="Kohler A."/>
            <person name="Grigoriev I.V."/>
            <person name="Martin F.M."/>
            <person name="Hacquard S."/>
        </authorList>
    </citation>
    <scope>NUCLEOTIDE SEQUENCE</scope>
    <source>
        <strain evidence="2">MPI-CAGE-AT-0147</strain>
    </source>
</reference>
<dbReference type="AlphaFoldDB" id="A0A9P9DMF7"/>
<feature type="compositionally biased region" description="Basic residues" evidence="1">
    <location>
        <begin position="23"/>
        <end position="35"/>
    </location>
</feature>
<feature type="region of interest" description="Disordered" evidence="1">
    <location>
        <begin position="365"/>
        <end position="389"/>
    </location>
</feature>
<name>A0A9P9DMF7_9HYPO</name>
<comment type="caution">
    <text evidence="2">The sequence shown here is derived from an EMBL/GenBank/DDBJ whole genome shotgun (WGS) entry which is preliminary data.</text>
</comment>
<dbReference type="EMBL" id="JAGMUV010000024">
    <property type="protein sequence ID" value="KAH7121627.1"/>
    <property type="molecule type" value="Genomic_DNA"/>
</dbReference>
<feature type="region of interest" description="Disordered" evidence="1">
    <location>
        <begin position="1"/>
        <end position="104"/>
    </location>
</feature>
<feature type="compositionally biased region" description="Polar residues" evidence="1">
    <location>
        <begin position="371"/>
        <end position="384"/>
    </location>
</feature>
<accession>A0A9P9DMF7</accession>
<dbReference type="Proteomes" id="UP000738349">
    <property type="component" value="Unassembled WGS sequence"/>
</dbReference>
<sequence length="555" mass="61124">MSTTNRSDHANFGNDVRQARLNQRNRHGPGQRRRAVGPSRPIPNRLSEPNSAYRSPRHPASGGSTSGGPATGDPASAGFSSGGGSVPGSGFTNPVRASADARGGHFAPPDVLTDVTSMAMEVLGNDPGQPLSLNAFNSSKGGGPQSNVMTRMPMVNDAFLAITNSGEGAAWLLRHTQASTRTANVGLLAFPIPQDARRRWPISERRAVDGRSLAGLFQTGRAGIEPKVEDIAMPDAVEASEPVTGIRQELESTQRALQDEPVDRYNTMIHQYARHQKEMDEQKASFQKEMDTLKVRHQKEMDEQKANLQREMDQHMANHQMETDRLSANCRNLEEKNSSSLSAINDLEVFLSGLQLRLDEAEKDKEEARRSLSQSKAEASQLVSQHERQTAKVKDELDVLFSQSSDLTLRSSRISAETESLRSQLTEANQLRADALSHASRMDEARQRLESNPLSRHFAKVAEQTVDLHIAGPAEHVALRTLKLLQDAEGCQSLRELLQEGDLGVLYCLEHVRYWGADARRAFQPQGCPRHRHACQLVSVVEDGGKRTLVLPEIR</sequence>
<evidence type="ECO:0000256" key="1">
    <source>
        <dbReference type="SAM" id="MobiDB-lite"/>
    </source>
</evidence>
<protein>
    <submittedName>
        <fullName evidence="2">Uncharacterized protein</fullName>
    </submittedName>
</protein>
<evidence type="ECO:0000313" key="2">
    <source>
        <dbReference type="EMBL" id="KAH7121627.1"/>
    </source>
</evidence>
<proteinExistence type="predicted"/>
<keyword evidence="3" id="KW-1185">Reference proteome</keyword>